<comment type="caution">
    <text evidence="2">The sequence shown here is derived from an EMBL/GenBank/DDBJ whole genome shotgun (WGS) entry which is preliminary data.</text>
</comment>
<dbReference type="OrthoDB" id="4160836at2759"/>
<keyword evidence="3" id="KW-1185">Reference proteome</keyword>
<feature type="compositionally biased region" description="Polar residues" evidence="1">
    <location>
        <begin position="1"/>
        <end position="22"/>
    </location>
</feature>
<dbReference type="EMBL" id="CALLCH030000008">
    <property type="protein sequence ID" value="CAI4213401.1"/>
    <property type="molecule type" value="Genomic_DNA"/>
</dbReference>
<evidence type="ECO:0000313" key="3">
    <source>
        <dbReference type="Proteomes" id="UP000838763"/>
    </source>
</evidence>
<evidence type="ECO:0000256" key="1">
    <source>
        <dbReference type="SAM" id="MobiDB-lite"/>
    </source>
</evidence>
<feature type="region of interest" description="Disordered" evidence="1">
    <location>
        <begin position="1"/>
        <end position="254"/>
    </location>
</feature>
<dbReference type="Proteomes" id="UP000838763">
    <property type="component" value="Unassembled WGS sequence"/>
</dbReference>
<feature type="compositionally biased region" description="Basic and acidic residues" evidence="1">
    <location>
        <begin position="142"/>
        <end position="152"/>
    </location>
</feature>
<reference evidence="2" key="1">
    <citation type="submission" date="2022-11" db="EMBL/GenBank/DDBJ databases">
        <authorList>
            <person name="Scott C."/>
            <person name="Bruce N."/>
        </authorList>
    </citation>
    <scope>NUCLEOTIDE SEQUENCE</scope>
</reference>
<gene>
    <name evidence="2" type="ORF">PPNO1_LOCUS3147</name>
</gene>
<feature type="compositionally biased region" description="Polar residues" evidence="1">
    <location>
        <begin position="185"/>
        <end position="199"/>
    </location>
</feature>
<name>A0A9P1GYW3_9PEZI</name>
<feature type="compositionally biased region" description="Polar residues" evidence="1">
    <location>
        <begin position="95"/>
        <end position="113"/>
    </location>
</feature>
<sequence length="512" mass="56493">MTTVAAATANDSTVTDAPNSQSPRKKRPDFASPTKASLSRHNPDILARRRRSRQQQREEQEQEERRQQATATSKRRESSTKPPPPPADQPASTPGSPGSEVSLSELLTAQLETVSPADASGKPRRSPIKPIPFTRPFPAAARGEEELVDPFKRRPRIRRSNVPEEPVEEPELPPTPSQLGMEDPTVTSLPQGIHTSSSPSKRRRLYKDRKSNPIPMKQSPLKKQYAVPEEAAQSPPSLIPSIDGAPPPALPSHLPVSMTAEQELPYLQILTPFTFTSHATPLTDADAEAYVQRHDISIRAADGPHLFSSRLAMTVDLADFSVSDLKVTRLEPAARRELGPFIDDLLARTDRALAKNVSLIAWAMGEWYRLALKRAQLWKQRTVQYNRPTGSTVDDDLAAEDDDLSVGDVARDMGRAAMTLGLNVWGEDELMMRVGWRISFDWAGDARSKIDVAIGVPGRWHRVDRNGALAKVPRVFDEYIKGTNDVVAAARRVIALVGYDADAPKLRKAIEA</sequence>
<feature type="compositionally biased region" description="Basic and acidic residues" evidence="1">
    <location>
        <begin position="55"/>
        <end position="67"/>
    </location>
</feature>
<organism evidence="2 3">
    <name type="scientific">Parascedosporium putredinis</name>
    <dbReference type="NCBI Taxonomy" id="1442378"/>
    <lineage>
        <taxon>Eukaryota</taxon>
        <taxon>Fungi</taxon>
        <taxon>Dikarya</taxon>
        <taxon>Ascomycota</taxon>
        <taxon>Pezizomycotina</taxon>
        <taxon>Sordariomycetes</taxon>
        <taxon>Hypocreomycetidae</taxon>
        <taxon>Microascales</taxon>
        <taxon>Microascaceae</taxon>
        <taxon>Parascedosporium</taxon>
    </lineage>
</organism>
<protein>
    <submittedName>
        <fullName evidence="2">Uncharacterized protein</fullName>
    </submittedName>
</protein>
<accession>A0A9P1GYW3</accession>
<evidence type="ECO:0000313" key="2">
    <source>
        <dbReference type="EMBL" id="CAI4213401.1"/>
    </source>
</evidence>
<proteinExistence type="predicted"/>
<dbReference type="AlphaFoldDB" id="A0A9P1GYW3"/>